<reference evidence="2" key="1">
    <citation type="submission" date="2020-11" db="EMBL/GenBank/DDBJ databases">
        <title>Adaptations for nitrogen fixation in a non-lichenized fungal sporocarp promotes dispersal by wood-feeding termites.</title>
        <authorList>
            <consortium name="DOE Joint Genome Institute"/>
            <person name="Koch R.A."/>
            <person name="Yoon G."/>
            <person name="Arayal U."/>
            <person name="Lail K."/>
            <person name="Amirebrahimi M."/>
            <person name="Labutti K."/>
            <person name="Lipzen A."/>
            <person name="Riley R."/>
            <person name="Barry K."/>
            <person name="Henrissat B."/>
            <person name="Grigoriev I.V."/>
            <person name="Herr J.R."/>
            <person name="Aime M.C."/>
        </authorList>
    </citation>
    <scope>NUCLEOTIDE SEQUENCE</scope>
    <source>
        <strain evidence="2">MCA 3950</strain>
    </source>
</reference>
<name>A0A9P8ANZ5_9AGAR</name>
<dbReference type="RefSeq" id="XP_043034852.1">
    <property type="nucleotide sequence ID" value="XM_043177803.1"/>
</dbReference>
<organism evidence="2 3">
    <name type="scientific">Guyanagaster necrorhizus</name>
    <dbReference type="NCBI Taxonomy" id="856835"/>
    <lineage>
        <taxon>Eukaryota</taxon>
        <taxon>Fungi</taxon>
        <taxon>Dikarya</taxon>
        <taxon>Basidiomycota</taxon>
        <taxon>Agaricomycotina</taxon>
        <taxon>Agaricomycetes</taxon>
        <taxon>Agaricomycetidae</taxon>
        <taxon>Agaricales</taxon>
        <taxon>Marasmiineae</taxon>
        <taxon>Physalacriaceae</taxon>
        <taxon>Guyanagaster</taxon>
    </lineage>
</organism>
<keyword evidence="3" id="KW-1185">Reference proteome</keyword>
<dbReference type="EMBL" id="MU250560">
    <property type="protein sequence ID" value="KAG7441352.1"/>
    <property type="molecule type" value="Genomic_DNA"/>
</dbReference>
<evidence type="ECO:0000313" key="3">
    <source>
        <dbReference type="Proteomes" id="UP000812287"/>
    </source>
</evidence>
<accession>A0A9P8ANZ5</accession>
<dbReference type="Proteomes" id="UP000812287">
    <property type="component" value="Unassembled WGS sequence"/>
</dbReference>
<gene>
    <name evidence="2" type="ORF">BT62DRAFT_1011590</name>
</gene>
<proteinExistence type="predicted"/>
<dbReference type="AlphaFoldDB" id="A0A9P8ANZ5"/>
<evidence type="ECO:0000313" key="2">
    <source>
        <dbReference type="EMBL" id="KAG7441352.1"/>
    </source>
</evidence>
<sequence length="172" mass="18673">MGVVEVVPVDQAEGFLVTASTEARCCCWLVAVVVEWFEVSKRSKMCNESETHHGFITRGPLVEQSKDQQVGVTADPCLPWNAPTTFPPPYRKSRNRVQVAANPSPLELERANPTGFVQKPKQSSGPTSSGPISPIPPVILFLKPCHEQGVPTDPSFVIEIQAGIPSTPVQMV</sequence>
<dbReference type="GeneID" id="66100090"/>
<comment type="caution">
    <text evidence="2">The sequence shown here is derived from an EMBL/GenBank/DDBJ whole genome shotgun (WGS) entry which is preliminary data.</text>
</comment>
<feature type="compositionally biased region" description="Low complexity" evidence="1">
    <location>
        <begin position="123"/>
        <end position="132"/>
    </location>
</feature>
<protein>
    <submittedName>
        <fullName evidence="2">Uncharacterized protein</fullName>
    </submittedName>
</protein>
<evidence type="ECO:0000256" key="1">
    <source>
        <dbReference type="SAM" id="MobiDB-lite"/>
    </source>
</evidence>
<feature type="region of interest" description="Disordered" evidence="1">
    <location>
        <begin position="102"/>
        <end position="132"/>
    </location>
</feature>